<evidence type="ECO:0000313" key="1">
    <source>
        <dbReference type="EnsemblMetazoa" id="Aqu2.1.36848_001"/>
    </source>
</evidence>
<sequence length="244" mass="26800">MEGESFGDFEIEVESEISDEFLVILVFGRKYPVPISEQTLEVAWKVFILPTNGKVNFMFPHKSKVGAFYFHGESQGIAGPLDAKIGSTWIAMSSADEGSLMLTESGSSQSDTHSGYVVCNQEPLSGEGCIIYAVLYKEESVRPILSKKCRVGNVVALKPINNLYICVMIPSYSATCNEFLDYVHGSKKVSVGAAEINEVKELLPDCEFTPIFELNLSKYCGHVKINIKVQEKNGGKIELIPSPA</sequence>
<keyword evidence="2" id="KW-1185">Reference proteome</keyword>
<dbReference type="EnsemblMetazoa" id="Aqu2.1.36848_001">
    <property type="protein sequence ID" value="Aqu2.1.36848_001"/>
    <property type="gene ID" value="Aqu2.1.36848"/>
</dbReference>
<proteinExistence type="predicted"/>
<dbReference type="Proteomes" id="UP000007879">
    <property type="component" value="Unassembled WGS sequence"/>
</dbReference>
<dbReference type="KEGG" id="aqu:109580805"/>
<dbReference type="AlphaFoldDB" id="A0A1X7VA29"/>
<accession>A0A1X7VA29</accession>
<organism evidence="1">
    <name type="scientific">Amphimedon queenslandica</name>
    <name type="common">Sponge</name>
    <dbReference type="NCBI Taxonomy" id="400682"/>
    <lineage>
        <taxon>Eukaryota</taxon>
        <taxon>Metazoa</taxon>
        <taxon>Porifera</taxon>
        <taxon>Demospongiae</taxon>
        <taxon>Heteroscleromorpha</taxon>
        <taxon>Haplosclerida</taxon>
        <taxon>Niphatidae</taxon>
        <taxon>Amphimedon</taxon>
    </lineage>
</organism>
<dbReference type="EnsemblMetazoa" id="XM_019994356.1">
    <property type="protein sequence ID" value="XP_019849915.1"/>
    <property type="gene ID" value="LOC109580805"/>
</dbReference>
<dbReference type="InParanoid" id="A0A1X7VA29"/>
<evidence type="ECO:0000313" key="2">
    <source>
        <dbReference type="Proteomes" id="UP000007879"/>
    </source>
</evidence>
<name>A0A1X7VA29_AMPQE</name>
<reference evidence="2" key="1">
    <citation type="journal article" date="2010" name="Nature">
        <title>The Amphimedon queenslandica genome and the evolution of animal complexity.</title>
        <authorList>
            <person name="Srivastava M."/>
            <person name="Simakov O."/>
            <person name="Chapman J."/>
            <person name="Fahey B."/>
            <person name="Gauthier M.E."/>
            <person name="Mitros T."/>
            <person name="Richards G.S."/>
            <person name="Conaco C."/>
            <person name="Dacre M."/>
            <person name="Hellsten U."/>
            <person name="Larroux C."/>
            <person name="Putnam N.H."/>
            <person name="Stanke M."/>
            <person name="Adamska M."/>
            <person name="Darling A."/>
            <person name="Degnan S.M."/>
            <person name="Oakley T.H."/>
            <person name="Plachetzki D.C."/>
            <person name="Zhai Y."/>
            <person name="Adamski M."/>
            <person name="Calcino A."/>
            <person name="Cummins S.F."/>
            <person name="Goodstein D.M."/>
            <person name="Harris C."/>
            <person name="Jackson D.J."/>
            <person name="Leys S.P."/>
            <person name="Shu S."/>
            <person name="Woodcroft B.J."/>
            <person name="Vervoort M."/>
            <person name="Kosik K.S."/>
            <person name="Manning G."/>
            <person name="Degnan B.M."/>
            <person name="Rokhsar D.S."/>
        </authorList>
    </citation>
    <scope>NUCLEOTIDE SEQUENCE [LARGE SCALE GENOMIC DNA]</scope>
</reference>
<reference evidence="1" key="2">
    <citation type="submission" date="2017-05" db="UniProtKB">
        <authorList>
            <consortium name="EnsemblMetazoa"/>
        </authorList>
    </citation>
    <scope>IDENTIFICATION</scope>
</reference>
<protein>
    <submittedName>
        <fullName evidence="1">Uncharacterized protein</fullName>
    </submittedName>
</protein>
<gene>
    <name evidence="1" type="primary">109580805</name>
</gene>